<dbReference type="EMBL" id="KX670789">
    <property type="protein sequence ID" value="AOZ64924.1"/>
    <property type="molecule type" value="Genomic_DNA"/>
</dbReference>
<evidence type="ECO:0000313" key="2">
    <source>
        <dbReference type="Proteomes" id="UP000224592"/>
    </source>
</evidence>
<reference evidence="1 2" key="1">
    <citation type="submission" date="2016-08" db="EMBL/GenBank/DDBJ databases">
        <authorList>
            <person name="Delwel I.O."/>
            <person name="Rosado J.E."/>
            <person name="Bhuiyan S."/>
            <person name="Layton S.R."/>
            <person name="Benjamin R.C."/>
            <person name="Hughes L.E."/>
            <person name="Garlena R.A."/>
            <person name="Russell D.A."/>
            <person name="Pope W.H."/>
            <person name="Jacobs-Sera D."/>
            <person name="Hendrix R.W."/>
            <person name="Hatfull G.F."/>
        </authorList>
    </citation>
    <scope>NUCLEOTIDE SEQUENCE [LARGE SCALE GENOMIC DNA]</scope>
</reference>
<organism evidence="1 2">
    <name type="scientific">Streptomyces phage OlympicHelado</name>
    <dbReference type="NCBI Taxonomy" id="1897524"/>
    <lineage>
        <taxon>Viruses</taxon>
        <taxon>Duplodnaviria</taxon>
        <taxon>Heunggongvirae</taxon>
        <taxon>Uroviricota</taxon>
        <taxon>Caudoviricetes</taxon>
        <taxon>Rimavirus</taxon>
        <taxon>Rimavirus rima</taxon>
    </lineage>
</organism>
<dbReference type="Proteomes" id="UP000224592">
    <property type="component" value="Segment"/>
</dbReference>
<accession>A0A1I9SDJ7</accession>
<name>A0A1I9SDJ7_9CAUD</name>
<gene>
    <name evidence="1" type="ORF">SEA_OLYMPICHELADO_59</name>
</gene>
<sequence length="179" mass="21063">MSAQLDESYFAWLYKQVADPEIPDGPLTYWRLLKILFKKEFVAVVEYDENRIEDGKALRIRFLEEEGLPIDVDPDWMSLGCSFLELMIGLAQRLEFEADGTVHYWFWKLMSNIGLDGYHDRRRLSRTHIDNVLEDVIHRHYSPAGEGGFFPLQYPCTDQRIVELWDQLSAYVLERGRAE</sequence>
<protein>
    <submittedName>
        <fullName evidence="1">Uncharacterized protein</fullName>
    </submittedName>
</protein>
<evidence type="ECO:0000313" key="1">
    <source>
        <dbReference type="EMBL" id="AOZ64924.1"/>
    </source>
</evidence>
<proteinExistence type="predicted"/>